<dbReference type="InterPro" id="IPR036390">
    <property type="entry name" value="WH_DNA-bd_sf"/>
</dbReference>
<dbReference type="InterPro" id="IPR005149">
    <property type="entry name" value="Tscrpt_reg_PadR_N"/>
</dbReference>
<dbReference type="SUPFAM" id="SSF46785">
    <property type="entry name" value="Winged helix' DNA-binding domain"/>
    <property type="match status" value="1"/>
</dbReference>
<comment type="caution">
    <text evidence="3">The sequence shown here is derived from an EMBL/GenBank/DDBJ whole genome shotgun (WGS) entry which is preliminary data.</text>
</comment>
<dbReference type="Pfam" id="PF03551">
    <property type="entry name" value="PadR"/>
    <property type="match status" value="1"/>
</dbReference>
<dbReference type="EMBL" id="LGIQ01000005">
    <property type="protein sequence ID" value="KNB73106.1"/>
    <property type="molecule type" value="Genomic_DNA"/>
</dbReference>
<evidence type="ECO:0000313" key="5">
    <source>
        <dbReference type="Proteomes" id="UP000319578"/>
    </source>
</evidence>
<dbReference type="PANTHER" id="PTHR33169">
    <property type="entry name" value="PADR-FAMILY TRANSCRIPTIONAL REGULATOR"/>
    <property type="match status" value="1"/>
</dbReference>
<reference evidence="2 5" key="3">
    <citation type="submission" date="2019-06" db="EMBL/GenBank/DDBJ databases">
        <title>Whole genome shotgun sequence of Brevibacillus reuszeri NBRC 15719.</title>
        <authorList>
            <person name="Hosoyama A."/>
            <person name="Uohara A."/>
            <person name="Ohji S."/>
            <person name="Ichikawa N."/>
        </authorList>
    </citation>
    <scope>NUCLEOTIDE SEQUENCE [LARGE SCALE GENOMIC DNA]</scope>
    <source>
        <strain evidence="2 5">NBRC 15719</strain>
    </source>
</reference>
<dbReference type="Gene3D" id="1.10.10.10">
    <property type="entry name" value="Winged helix-like DNA-binding domain superfamily/Winged helix DNA-binding domain"/>
    <property type="match status" value="1"/>
</dbReference>
<dbReference type="PANTHER" id="PTHR33169:SF25">
    <property type="entry name" value="DNA-BINDING PROTEIN YIZB-RELATED"/>
    <property type="match status" value="1"/>
</dbReference>
<evidence type="ECO:0000313" key="2">
    <source>
        <dbReference type="EMBL" id="GED68554.1"/>
    </source>
</evidence>
<reference evidence="3" key="2">
    <citation type="submission" date="2015-07" db="EMBL/GenBank/DDBJ databases">
        <title>MeaNS - Measles Nucleotide Surveillance Program.</title>
        <authorList>
            <person name="Tran T."/>
            <person name="Druce J."/>
        </authorList>
    </citation>
    <scope>NUCLEOTIDE SEQUENCE</scope>
    <source>
        <strain evidence="3">DSM 9887</strain>
    </source>
</reference>
<feature type="domain" description="Transcription regulator PadR N-terminal" evidence="1">
    <location>
        <begin position="14"/>
        <end position="87"/>
    </location>
</feature>
<evidence type="ECO:0000259" key="1">
    <source>
        <dbReference type="Pfam" id="PF03551"/>
    </source>
</evidence>
<dbReference type="Proteomes" id="UP000319578">
    <property type="component" value="Unassembled WGS sequence"/>
</dbReference>
<dbReference type="RefSeq" id="WP_049737096.1">
    <property type="nucleotide sequence ID" value="NZ_BJON01000008.1"/>
</dbReference>
<organism evidence="3 4">
    <name type="scientific">Brevibacillus reuszeri</name>
    <dbReference type="NCBI Taxonomy" id="54915"/>
    <lineage>
        <taxon>Bacteria</taxon>
        <taxon>Bacillati</taxon>
        <taxon>Bacillota</taxon>
        <taxon>Bacilli</taxon>
        <taxon>Bacillales</taxon>
        <taxon>Paenibacillaceae</taxon>
        <taxon>Brevibacillus</taxon>
    </lineage>
</organism>
<dbReference type="OrthoDB" id="9808017at2"/>
<evidence type="ECO:0000313" key="4">
    <source>
        <dbReference type="Proteomes" id="UP000036834"/>
    </source>
</evidence>
<proteinExistence type="predicted"/>
<dbReference type="PATRIC" id="fig|54915.3.peg.6128"/>
<accession>A0A0K9YWQ4</accession>
<evidence type="ECO:0000313" key="3">
    <source>
        <dbReference type="EMBL" id="KNB73106.1"/>
    </source>
</evidence>
<dbReference type="InterPro" id="IPR052509">
    <property type="entry name" value="Metal_resp_DNA-bind_regulator"/>
</dbReference>
<dbReference type="AlphaFoldDB" id="A0A0K9YWQ4"/>
<sequence>MNKELLKGSIDLLLLSLIAQKDRYGYELAKMIREKSNEAYEIGEGTLYPALKRLETQKAVESYWGEANEGGRRKYYRITKAGRELLEDKMKDWQRLSQLVTLCNEGSE</sequence>
<dbReference type="Proteomes" id="UP000036834">
    <property type="component" value="Unassembled WGS sequence"/>
</dbReference>
<gene>
    <name evidence="3" type="ORF">ADS79_03785</name>
    <name evidence="2" type="ORF">BRE01_22560</name>
</gene>
<protein>
    <submittedName>
        <fullName evidence="3">PadR family transcriptional regulator</fullName>
    </submittedName>
</protein>
<dbReference type="InterPro" id="IPR036388">
    <property type="entry name" value="WH-like_DNA-bd_sf"/>
</dbReference>
<name>A0A0K9YWQ4_9BACL</name>
<reference evidence="4" key="1">
    <citation type="submission" date="2015-07" db="EMBL/GenBank/DDBJ databases">
        <title>Genome sequencing project for genomic taxonomy and phylogenomics of Bacillus-like bacteria.</title>
        <authorList>
            <person name="Liu B."/>
            <person name="Wang J."/>
            <person name="Zhu Y."/>
            <person name="Liu G."/>
            <person name="Chen Q."/>
            <person name="Chen Z."/>
            <person name="Lan J."/>
            <person name="Che J."/>
            <person name="Ge C."/>
            <person name="Shi H."/>
            <person name="Pan Z."/>
            <person name="Liu X."/>
        </authorList>
    </citation>
    <scope>NUCLEOTIDE SEQUENCE [LARGE SCALE GENOMIC DNA]</scope>
    <source>
        <strain evidence="4">DSM 9887</strain>
    </source>
</reference>
<dbReference type="STRING" id="54915.ADS79_03785"/>
<keyword evidence="5" id="KW-1185">Reference proteome</keyword>
<dbReference type="EMBL" id="BJON01000008">
    <property type="protein sequence ID" value="GED68554.1"/>
    <property type="molecule type" value="Genomic_DNA"/>
</dbReference>